<organism evidence="3 4">
    <name type="scientific">Candidatus Doudnabacteria bacterium RIFCSPHIGHO2_01_FULL_41_86</name>
    <dbReference type="NCBI Taxonomy" id="1817821"/>
    <lineage>
        <taxon>Bacteria</taxon>
        <taxon>Candidatus Doudnaibacteriota</taxon>
    </lineage>
</organism>
<dbReference type="AlphaFoldDB" id="A0A1F5N8G3"/>
<dbReference type="Pfam" id="PF10543">
    <property type="entry name" value="ORF6N"/>
    <property type="match status" value="1"/>
</dbReference>
<feature type="domain" description="KilA-N DNA-binding" evidence="2">
    <location>
        <begin position="13"/>
        <end position="102"/>
    </location>
</feature>
<feature type="coiled-coil region" evidence="1">
    <location>
        <begin position="122"/>
        <end position="149"/>
    </location>
</feature>
<protein>
    <submittedName>
        <fullName evidence="3">DNA-binding protein</fullName>
    </submittedName>
</protein>
<dbReference type="InterPro" id="IPR018873">
    <property type="entry name" value="KilA-N_DNA-bd_domain"/>
</dbReference>
<comment type="caution">
    <text evidence="3">The sequence shown here is derived from an EMBL/GenBank/DDBJ whole genome shotgun (WGS) entry which is preliminary data.</text>
</comment>
<gene>
    <name evidence="3" type="ORF">A2717_00200</name>
</gene>
<sequence length="171" mass="20197">MKNNLLISERIESKIYLIRGKKVMFDGDLAELYGVETKMLNRAVRRNRDRFPVDFMFQLNQKEIKIWENLRFQFGTSSLGHGGRRYPPMVFTEQGIAMLSSVLNSKGAIQVNIQIMRTFTKLREMLATNRELREKIEKLERKYDQRFKIVFNAIRNLLSTETKPTKEIGFK</sequence>
<dbReference type="EMBL" id="MFEH01000003">
    <property type="protein sequence ID" value="OGE73947.1"/>
    <property type="molecule type" value="Genomic_DNA"/>
</dbReference>
<evidence type="ECO:0000256" key="1">
    <source>
        <dbReference type="SAM" id="Coils"/>
    </source>
</evidence>
<dbReference type="GO" id="GO:0003677">
    <property type="term" value="F:DNA binding"/>
    <property type="evidence" value="ECO:0007669"/>
    <property type="project" value="UniProtKB-KW"/>
</dbReference>
<evidence type="ECO:0000313" key="4">
    <source>
        <dbReference type="Proteomes" id="UP000177610"/>
    </source>
</evidence>
<dbReference type="STRING" id="1817821.A2717_00200"/>
<dbReference type="Proteomes" id="UP000177610">
    <property type="component" value="Unassembled WGS sequence"/>
</dbReference>
<accession>A0A1F5N8G3</accession>
<proteinExistence type="predicted"/>
<keyword evidence="3" id="KW-0238">DNA-binding</keyword>
<evidence type="ECO:0000259" key="2">
    <source>
        <dbReference type="Pfam" id="PF10543"/>
    </source>
</evidence>
<keyword evidence="1" id="KW-0175">Coiled coil</keyword>
<evidence type="ECO:0000313" key="3">
    <source>
        <dbReference type="EMBL" id="OGE73947.1"/>
    </source>
</evidence>
<reference evidence="3 4" key="1">
    <citation type="journal article" date="2016" name="Nat. Commun.">
        <title>Thousands of microbial genomes shed light on interconnected biogeochemical processes in an aquifer system.</title>
        <authorList>
            <person name="Anantharaman K."/>
            <person name="Brown C.T."/>
            <person name="Hug L.A."/>
            <person name="Sharon I."/>
            <person name="Castelle C.J."/>
            <person name="Probst A.J."/>
            <person name="Thomas B.C."/>
            <person name="Singh A."/>
            <person name="Wilkins M.J."/>
            <person name="Karaoz U."/>
            <person name="Brodie E.L."/>
            <person name="Williams K.H."/>
            <person name="Hubbard S.S."/>
            <person name="Banfield J.F."/>
        </authorList>
    </citation>
    <scope>NUCLEOTIDE SEQUENCE [LARGE SCALE GENOMIC DNA]</scope>
</reference>
<name>A0A1F5N8G3_9BACT</name>